<evidence type="ECO:0000256" key="4">
    <source>
        <dbReference type="ARBA" id="ARBA00023136"/>
    </source>
</evidence>
<evidence type="ECO:0000256" key="1">
    <source>
        <dbReference type="ARBA" id="ARBA00004141"/>
    </source>
</evidence>
<evidence type="ECO:0000256" key="3">
    <source>
        <dbReference type="ARBA" id="ARBA00022989"/>
    </source>
</evidence>
<keyword evidence="3 5" id="KW-1133">Transmembrane helix</keyword>
<dbReference type="PANTHER" id="PTHR10361:SF28">
    <property type="entry name" value="P3 PROTEIN-RELATED"/>
    <property type="match status" value="1"/>
</dbReference>
<proteinExistence type="predicted"/>
<dbReference type="PANTHER" id="PTHR10361">
    <property type="entry name" value="SODIUM-BILE ACID COTRANSPORTER"/>
    <property type="match status" value="1"/>
</dbReference>
<keyword evidence="2 5" id="KW-0812">Transmembrane</keyword>
<comment type="subcellular location">
    <subcellularLocation>
        <location evidence="1">Membrane</location>
        <topology evidence="1">Multi-pass membrane protein</topology>
    </subcellularLocation>
</comment>
<reference evidence="6" key="1">
    <citation type="journal article" date="2013" name="Sci. Rep.">
        <title>Metagenomics uncovers a new group of low GC and ultra-small marine Actinobacteria.</title>
        <authorList>
            <person name="Ghai R."/>
            <person name="Mizuno C.M."/>
            <person name="Picazo A."/>
            <person name="Camacho A."/>
            <person name="Rodriguez-Valera F."/>
        </authorList>
    </citation>
    <scope>NUCLEOTIDE SEQUENCE</scope>
</reference>
<feature type="transmembrane region" description="Helical" evidence="5">
    <location>
        <begin position="262"/>
        <end position="282"/>
    </location>
</feature>
<dbReference type="GO" id="GO:0016020">
    <property type="term" value="C:membrane"/>
    <property type="evidence" value="ECO:0007669"/>
    <property type="project" value="UniProtKB-SubCell"/>
</dbReference>
<dbReference type="InterPro" id="IPR038770">
    <property type="entry name" value="Na+/solute_symporter_sf"/>
</dbReference>
<protein>
    <submittedName>
        <fullName evidence="6">Putative Na+-dependent transporter</fullName>
    </submittedName>
</protein>
<feature type="transmembrane region" description="Helical" evidence="5">
    <location>
        <begin position="142"/>
        <end position="160"/>
    </location>
</feature>
<evidence type="ECO:0000256" key="5">
    <source>
        <dbReference type="SAM" id="Phobius"/>
    </source>
</evidence>
<feature type="transmembrane region" description="Helical" evidence="5">
    <location>
        <begin position="77"/>
        <end position="98"/>
    </location>
</feature>
<dbReference type="EMBL" id="KC811109">
    <property type="protein sequence ID" value="AGQ18702.1"/>
    <property type="molecule type" value="Genomic_DNA"/>
</dbReference>
<evidence type="ECO:0000313" key="6">
    <source>
        <dbReference type="EMBL" id="AGQ18702.1"/>
    </source>
</evidence>
<feature type="transmembrane region" description="Helical" evidence="5">
    <location>
        <begin position="234"/>
        <end position="256"/>
    </location>
</feature>
<dbReference type="AlphaFoldDB" id="S5DUW9"/>
<dbReference type="Pfam" id="PF01758">
    <property type="entry name" value="SBF"/>
    <property type="match status" value="1"/>
</dbReference>
<organism evidence="6">
    <name type="scientific">Candidatus Actinomarina minuta</name>
    <dbReference type="NCBI Taxonomy" id="1389454"/>
    <lineage>
        <taxon>Bacteria</taxon>
        <taxon>Bacillati</taxon>
        <taxon>Actinomycetota</taxon>
        <taxon>Actinomycetes</taxon>
        <taxon>Candidatus Actinomarinidae</taxon>
        <taxon>Candidatus Actinomarinales</taxon>
        <taxon>Candidatus Actinomarineae</taxon>
        <taxon>Candidatus Actinomarinaceae</taxon>
        <taxon>Candidatus Actinomarina</taxon>
    </lineage>
</organism>
<dbReference type="InterPro" id="IPR002657">
    <property type="entry name" value="BilAc:Na_symport/Acr3"/>
</dbReference>
<feature type="transmembrane region" description="Helical" evidence="5">
    <location>
        <begin position="51"/>
        <end position="71"/>
    </location>
</feature>
<sequence>MSIEELSLLISSSITFKTITPMIPVMFYFLGTQTKSQDIKDTIQNKVTFSFALFFQLFVLPLIGLTLYLVFNSSIFAISIAIVLLAPGGFISGILTYYKGGNIPLSVSLTSLTSLITPLTTVFWLSIISINADEFSFNFLETLVQLSLLILLPFIVGYFLNSKNINFLDRVSIFLDKFLKMYVLAISLSGPFELREALVDYFSEAIVIVLIAITVVFLSVEGTLRFLKIEKRDAVTISIEALCQNFPIVLTFSILFNLPQMAVFGVFYYLATLLIVVPYALLKPIK</sequence>
<name>S5DUW9_9ACTN</name>
<dbReference type="Gene3D" id="1.20.1530.20">
    <property type="match status" value="1"/>
</dbReference>
<feature type="transmembrane region" description="Helical" evidence="5">
    <location>
        <begin position="6"/>
        <end position="30"/>
    </location>
</feature>
<dbReference type="InterPro" id="IPR004710">
    <property type="entry name" value="Bilac:Na_transpt"/>
</dbReference>
<feature type="transmembrane region" description="Helical" evidence="5">
    <location>
        <begin position="205"/>
        <end position="227"/>
    </location>
</feature>
<feature type="transmembrane region" description="Helical" evidence="5">
    <location>
        <begin position="105"/>
        <end position="130"/>
    </location>
</feature>
<evidence type="ECO:0000256" key="2">
    <source>
        <dbReference type="ARBA" id="ARBA00022692"/>
    </source>
</evidence>
<accession>S5DUW9</accession>
<keyword evidence="4 5" id="KW-0472">Membrane</keyword>